<dbReference type="InterPro" id="IPR000008">
    <property type="entry name" value="C2_dom"/>
</dbReference>
<dbReference type="Gene3D" id="2.60.40.150">
    <property type="entry name" value="C2 domain"/>
    <property type="match status" value="1"/>
</dbReference>
<evidence type="ECO:0000256" key="1">
    <source>
        <dbReference type="SAM" id="MobiDB-lite"/>
    </source>
</evidence>
<feature type="compositionally biased region" description="Pro residues" evidence="1">
    <location>
        <begin position="1"/>
        <end position="21"/>
    </location>
</feature>
<dbReference type="Pfam" id="PF00168">
    <property type="entry name" value="C2"/>
    <property type="match status" value="1"/>
</dbReference>
<accession>A0AAW1KCE5</accession>
<reference evidence="3" key="1">
    <citation type="submission" date="2024-03" db="EMBL/GenBank/DDBJ databases">
        <title>WGS assembly of Saponaria officinalis var. Norfolk2.</title>
        <authorList>
            <person name="Jenkins J."/>
            <person name="Shu S."/>
            <person name="Grimwood J."/>
            <person name="Barry K."/>
            <person name="Goodstein D."/>
            <person name="Schmutz J."/>
            <person name="Leebens-Mack J."/>
            <person name="Osbourn A."/>
        </authorList>
    </citation>
    <scope>NUCLEOTIDE SEQUENCE [LARGE SCALE GENOMIC DNA]</scope>
    <source>
        <strain evidence="3">JIC</strain>
    </source>
</reference>
<feature type="region of interest" description="Disordered" evidence="1">
    <location>
        <begin position="1"/>
        <end position="22"/>
    </location>
</feature>
<dbReference type="AlphaFoldDB" id="A0AAW1KCE5"/>
<dbReference type="PROSITE" id="PS50004">
    <property type="entry name" value="C2"/>
    <property type="match status" value="1"/>
</dbReference>
<comment type="caution">
    <text evidence="3">The sequence shown here is derived from an EMBL/GenBank/DDBJ whole genome shotgun (WGS) entry which is preliminary data.</text>
</comment>
<dbReference type="Proteomes" id="UP001443914">
    <property type="component" value="Unassembled WGS sequence"/>
</dbReference>
<dbReference type="SUPFAM" id="SSF49562">
    <property type="entry name" value="C2 domain (Calcium/lipid-binding domain, CaLB)"/>
    <property type="match status" value="1"/>
</dbReference>
<proteinExistence type="predicted"/>
<dbReference type="InterPro" id="IPR035892">
    <property type="entry name" value="C2_domain_sf"/>
</dbReference>
<organism evidence="3 4">
    <name type="scientific">Saponaria officinalis</name>
    <name type="common">Common soapwort</name>
    <name type="synonym">Lychnis saponaria</name>
    <dbReference type="NCBI Taxonomy" id="3572"/>
    <lineage>
        <taxon>Eukaryota</taxon>
        <taxon>Viridiplantae</taxon>
        <taxon>Streptophyta</taxon>
        <taxon>Embryophyta</taxon>
        <taxon>Tracheophyta</taxon>
        <taxon>Spermatophyta</taxon>
        <taxon>Magnoliopsida</taxon>
        <taxon>eudicotyledons</taxon>
        <taxon>Gunneridae</taxon>
        <taxon>Pentapetalae</taxon>
        <taxon>Caryophyllales</taxon>
        <taxon>Caryophyllaceae</taxon>
        <taxon>Caryophylleae</taxon>
        <taxon>Saponaria</taxon>
    </lineage>
</organism>
<evidence type="ECO:0000259" key="2">
    <source>
        <dbReference type="PROSITE" id="PS50004"/>
    </source>
</evidence>
<dbReference type="PANTHER" id="PTHR32246:SF69">
    <property type="entry name" value="CALCIUM-DEPENDENT LIPID-BINDING (CALB DOMAIN) FAMILY PROTEIN"/>
    <property type="match status" value="1"/>
</dbReference>
<gene>
    <name evidence="3" type="ORF">RND81_06G163900</name>
</gene>
<name>A0AAW1KCE5_SAPOF</name>
<evidence type="ECO:0000313" key="3">
    <source>
        <dbReference type="EMBL" id="KAK9715423.1"/>
    </source>
</evidence>
<sequence length="98" mass="11324">MRNPAPLPPSAPTPSQQPPQKPSHLLEINLISAQNLKQPSTNLRRLQTYVVVYIDSNFKLRTRVDHVGAENPTWNDKFIFRVSDDFFRRETSAFTVKF</sequence>
<dbReference type="PANTHER" id="PTHR32246">
    <property type="entry name" value="INGRESSION PROTEIN FIC1"/>
    <property type="match status" value="1"/>
</dbReference>
<keyword evidence="4" id="KW-1185">Reference proteome</keyword>
<evidence type="ECO:0000313" key="4">
    <source>
        <dbReference type="Proteomes" id="UP001443914"/>
    </source>
</evidence>
<feature type="domain" description="C2" evidence="2">
    <location>
        <begin position="6"/>
        <end position="98"/>
    </location>
</feature>
<dbReference type="EMBL" id="JBDFQZ010000006">
    <property type="protein sequence ID" value="KAK9715423.1"/>
    <property type="molecule type" value="Genomic_DNA"/>
</dbReference>
<protein>
    <recommendedName>
        <fullName evidence="2">C2 domain-containing protein</fullName>
    </recommendedName>
</protein>